<dbReference type="GO" id="GO:0003676">
    <property type="term" value="F:nucleic acid binding"/>
    <property type="evidence" value="ECO:0007669"/>
    <property type="project" value="InterPro"/>
</dbReference>
<organism evidence="5 6">
    <name type="scientific">Pelagicoccus albus</name>
    <dbReference type="NCBI Taxonomy" id="415222"/>
    <lineage>
        <taxon>Bacteria</taxon>
        <taxon>Pseudomonadati</taxon>
        <taxon>Verrucomicrobiota</taxon>
        <taxon>Opitutia</taxon>
        <taxon>Puniceicoccales</taxon>
        <taxon>Pelagicoccaceae</taxon>
        <taxon>Pelagicoccus</taxon>
    </lineage>
</organism>
<dbReference type="InterPro" id="IPR036397">
    <property type="entry name" value="RNaseH_sf"/>
</dbReference>
<proteinExistence type="predicted"/>
<evidence type="ECO:0000313" key="5">
    <source>
        <dbReference type="EMBL" id="MBC2605695.1"/>
    </source>
</evidence>
<dbReference type="CDD" id="cd06127">
    <property type="entry name" value="DEDDh"/>
    <property type="match status" value="1"/>
</dbReference>
<dbReference type="GO" id="GO:0005829">
    <property type="term" value="C:cytosol"/>
    <property type="evidence" value="ECO:0007669"/>
    <property type="project" value="TreeGrafter"/>
</dbReference>
<dbReference type="EMBL" id="JACHVC010000006">
    <property type="protein sequence ID" value="MBC2605695.1"/>
    <property type="molecule type" value="Genomic_DNA"/>
</dbReference>
<dbReference type="AlphaFoldDB" id="A0A7X1B4Y8"/>
<dbReference type="Gene3D" id="3.30.420.10">
    <property type="entry name" value="Ribonuclease H-like superfamily/Ribonuclease H"/>
    <property type="match status" value="1"/>
</dbReference>
<protein>
    <submittedName>
        <fullName evidence="5">3'-5' exonuclease</fullName>
    </submittedName>
</protein>
<keyword evidence="2" id="KW-0378">Hydrolase</keyword>
<dbReference type="SMART" id="SM00479">
    <property type="entry name" value="EXOIII"/>
    <property type="match status" value="1"/>
</dbReference>
<accession>A0A7X1B4Y8</accession>
<dbReference type="InterPro" id="IPR012337">
    <property type="entry name" value="RNaseH-like_sf"/>
</dbReference>
<dbReference type="Pfam" id="PF00929">
    <property type="entry name" value="RNase_T"/>
    <property type="match status" value="1"/>
</dbReference>
<dbReference type="PANTHER" id="PTHR30231">
    <property type="entry name" value="DNA POLYMERASE III SUBUNIT EPSILON"/>
    <property type="match status" value="1"/>
</dbReference>
<keyword evidence="6" id="KW-1185">Reference proteome</keyword>
<comment type="caution">
    <text evidence="5">The sequence shown here is derived from an EMBL/GenBank/DDBJ whole genome shotgun (WGS) entry which is preliminary data.</text>
</comment>
<evidence type="ECO:0000259" key="4">
    <source>
        <dbReference type="SMART" id="SM00479"/>
    </source>
</evidence>
<reference evidence="5 6" key="1">
    <citation type="submission" date="2020-07" db="EMBL/GenBank/DDBJ databases">
        <authorList>
            <person name="Feng X."/>
        </authorList>
    </citation>
    <scope>NUCLEOTIDE SEQUENCE [LARGE SCALE GENOMIC DNA]</scope>
    <source>
        <strain evidence="5 6">JCM23202</strain>
    </source>
</reference>
<dbReference type="SUPFAM" id="SSF53098">
    <property type="entry name" value="Ribonuclease H-like"/>
    <property type="match status" value="1"/>
</dbReference>
<dbReference type="PANTHER" id="PTHR30231:SF4">
    <property type="entry name" value="PROTEIN NEN2"/>
    <property type="match status" value="1"/>
</dbReference>
<evidence type="ECO:0000313" key="6">
    <source>
        <dbReference type="Proteomes" id="UP000526501"/>
    </source>
</evidence>
<keyword evidence="1" id="KW-0540">Nuclease</keyword>
<name>A0A7X1B4Y8_9BACT</name>
<evidence type="ECO:0000256" key="3">
    <source>
        <dbReference type="ARBA" id="ARBA00022839"/>
    </source>
</evidence>
<dbReference type="Proteomes" id="UP000526501">
    <property type="component" value="Unassembled WGS sequence"/>
</dbReference>
<evidence type="ECO:0000256" key="1">
    <source>
        <dbReference type="ARBA" id="ARBA00022722"/>
    </source>
</evidence>
<dbReference type="RefSeq" id="WP_185659562.1">
    <property type="nucleotide sequence ID" value="NZ_CAWPOO010000006.1"/>
</dbReference>
<dbReference type="InterPro" id="IPR013520">
    <property type="entry name" value="Ribonucl_H"/>
</dbReference>
<feature type="domain" description="Exonuclease" evidence="4">
    <location>
        <begin position="34"/>
        <end position="210"/>
    </location>
</feature>
<dbReference type="GO" id="GO:0006259">
    <property type="term" value="P:DNA metabolic process"/>
    <property type="evidence" value="ECO:0007669"/>
    <property type="project" value="UniProtKB-ARBA"/>
</dbReference>
<keyword evidence="3 5" id="KW-0269">Exonuclease</keyword>
<gene>
    <name evidence="5" type="ORF">H5P27_06525</name>
</gene>
<dbReference type="GO" id="GO:0008408">
    <property type="term" value="F:3'-5' exonuclease activity"/>
    <property type="evidence" value="ECO:0007669"/>
    <property type="project" value="TreeGrafter"/>
</dbReference>
<sequence length="226" mass="25021">MIWPFNRKLEPVAAEYLAACKQGVPKGVDVADLTVLVIDAETTGFSLDNDRLLSLATIEVAEREIHVRSAKDWLIYQNVAPVNEAMKVHGILPSDTAKGRPEKEVLGEFLKSLGSRLLVGHHIKFDAGMLSVAVKRHYGIKLRGRVLDTALLAMQELPAFHKTGYANQKPPSLEDVCTSLNLPMMDRHTAAGDAFTTAAIFLALCARLRKRLERPVRLEDLPVTKF</sequence>
<evidence type="ECO:0000256" key="2">
    <source>
        <dbReference type="ARBA" id="ARBA00022801"/>
    </source>
</evidence>